<reference evidence="11 12" key="1">
    <citation type="journal article" date="2013" name="Int. J. Syst. Evol. Microbiol.">
        <title>Ilumatobacter nonamiense sp. nov. and Ilumatobacter coccineum sp. nov., isolated from seashore sand.</title>
        <authorList>
            <person name="Matsumoto A."/>
            <person name="Kasai H."/>
            <person name="Matsuo Y."/>
            <person name="Shizuri Y."/>
            <person name="Ichikawa N."/>
            <person name="Fujita N."/>
            <person name="Omura S."/>
            <person name="Takahashi Y."/>
        </authorList>
    </citation>
    <scope>NUCLEOTIDE SEQUENCE [LARGE SCALE GENOMIC DNA]</scope>
    <source>
        <strain evidence="12">NBRC 103263 / KCTC 29153 / YM16-304</strain>
    </source>
</reference>
<accession>A0A6C7EB07</accession>
<dbReference type="Proteomes" id="UP000011863">
    <property type="component" value="Chromosome"/>
</dbReference>
<protein>
    <recommendedName>
        <fullName evidence="2">NADH:ubiquinone reductase (non-electrogenic)</fullName>
        <ecNumber evidence="2">1.6.5.9</ecNumber>
    </recommendedName>
</protein>
<feature type="domain" description="FAD/NAD(P)-binding" evidence="9">
    <location>
        <begin position="36"/>
        <end position="351"/>
    </location>
</feature>
<dbReference type="SUPFAM" id="SSF51905">
    <property type="entry name" value="FAD/NAD(P)-binding domain"/>
    <property type="match status" value="1"/>
</dbReference>
<proteinExistence type="inferred from homology"/>
<dbReference type="InterPro" id="IPR054585">
    <property type="entry name" value="NDH2-like_C"/>
</dbReference>
<dbReference type="Pfam" id="PF07992">
    <property type="entry name" value="Pyr_redox_2"/>
    <property type="match status" value="1"/>
</dbReference>
<dbReference type="EC" id="1.6.5.9" evidence="2"/>
<dbReference type="PRINTS" id="PR00368">
    <property type="entry name" value="FADPNR"/>
</dbReference>
<keyword evidence="7" id="KW-0520">NAD</keyword>
<dbReference type="AlphaFoldDB" id="A0A6C7EB07"/>
<evidence type="ECO:0000313" key="11">
    <source>
        <dbReference type="EMBL" id="BAN03570.1"/>
    </source>
</evidence>
<evidence type="ECO:0000259" key="10">
    <source>
        <dbReference type="Pfam" id="PF22366"/>
    </source>
</evidence>
<dbReference type="EMBL" id="AP012057">
    <property type="protein sequence ID" value="BAN03570.1"/>
    <property type="molecule type" value="Genomic_DNA"/>
</dbReference>
<comment type="catalytic activity">
    <reaction evidence="8">
        <text>a quinone + NADH + H(+) = a quinol + NAD(+)</text>
        <dbReference type="Rhea" id="RHEA:46160"/>
        <dbReference type="ChEBI" id="CHEBI:15378"/>
        <dbReference type="ChEBI" id="CHEBI:24646"/>
        <dbReference type="ChEBI" id="CHEBI:57540"/>
        <dbReference type="ChEBI" id="CHEBI:57945"/>
        <dbReference type="ChEBI" id="CHEBI:132124"/>
        <dbReference type="EC" id="1.6.5.9"/>
    </reaction>
</comment>
<evidence type="ECO:0000256" key="5">
    <source>
        <dbReference type="ARBA" id="ARBA00022946"/>
    </source>
</evidence>
<keyword evidence="4" id="KW-0274">FAD</keyword>
<dbReference type="Pfam" id="PF22366">
    <property type="entry name" value="NDH2_C"/>
    <property type="match status" value="1"/>
</dbReference>
<keyword evidence="5" id="KW-0809">Transit peptide</keyword>
<comment type="similarity">
    <text evidence="1">Belongs to the NADH dehydrogenase family.</text>
</comment>
<dbReference type="PANTHER" id="PTHR43706:SF47">
    <property type="entry name" value="EXTERNAL NADH-UBIQUINONE OXIDOREDUCTASE 1, MITOCHONDRIAL-RELATED"/>
    <property type="match status" value="1"/>
</dbReference>
<dbReference type="GO" id="GO:0050136">
    <property type="term" value="F:NADH dehydrogenase (quinone) (non-electrogenic) activity"/>
    <property type="evidence" value="ECO:0007669"/>
    <property type="project" value="UniProtKB-EC"/>
</dbReference>
<dbReference type="PRINTS" id="PR00411">
    <property type="entry name" value="PNDRDTASEI"/>
</dbReference>
<evidence type="ECO:0000256" key="6">
    <source>
        <dbReference type="ARBA" id="ARBA00023002"/>
    </source>
</evidence>
<evidence type="ECO:0000256" key="4">
    <source>
        <dbReference type="ARBA" id="ARBA00022827"/>
    </source>
</evidence>
<name>A0A6C7EB07_ILUCY</name>
<sequence length="455" mass="49075">MRTLRPHGIRVENVEASWTRRDDGPTMSDSSVARPHVVIVGCGFGGLAAAQSLADTEVDITVVDRANHHTFQPLLYQVATAGLNPSDIAQPIRHILRKQANAAVLLDEVVSVDLDSRTIQTPDRSISFDYLVLATGATHSYFGHDEWAVHAPGLKSIDDALDIRRRILLAFERAEAADDPAERERQMTFVVVGAGPTGVELAGAVKEIATRTLRSDFRSIDTTTSKVVLVEASDRVLGAFPEKLSSSAERQLVKLGIDVRTSTPVTDIDEHGVTTSAGTIPAATVLWGAGVAASPLGRDVTSGTDRAGRVEVTGQLTVADHSNVFVIGDLAHAVVDGRPVPGVAPAAQQGGRHVARCIRADLADEPRPTFAYVDKGSLATIGRSKAVADLGPKLRFGGYLAWLIWWLVHIWSLVDFRSKLRAMSGWGWQYWTGRRNARLITGLRSSRPMARRSGG</sequence>
<keyword evidence="12" id="KW-1185">Reference proteome</keyword>
<dbReference type="Gene3D" id="3.50.50.100">
    <property type="match status" value="1"/>
</dbReference>
<dbReference type="InterPro" id="IPR045024">
    <property type="entry name" value="NDH-2"/>
</dbReference>
<evidence type="ECO:0000313" key="12">
    <source>
        <dbReference type="Proteomes" id="UP000011863"/>
    </source>
</evidence>
<evidence type="ECO:0000256" key="8">
    <source>
        <dbReference type="ARBA" id="ARBA00047599"/>
    </source>
</evidence>
<evidence type="ECO:0000256" key="1">
    <source>
        <dbReference type="ARBA" id="ARBA00005272"/>
    </source>
</evidence>
<dbReference type="InterPro" id="IPR023753">
    <property type="entry name" value="FAD/NAD-binding_dom"/>
</dbReference>
<organism evidence="11 12">
    <name type="scientific">Ilumatobacter coccineus (strain NBRC 103263 / KCTC 29153 / YM16-304)</name>
    <dbReference type="NCBI Taxonomy" id="1313172"/>
    <lineage>
        <taxon>Bacteria</taxon>
        <taxon>Bacillati</taxon>
        <taxon>Actinomycetota</taxon>
        <taxon>Acidimicrobiia</taxon>
        <taxon>Acidimicrobiales</taxon>
        <taxon>Ilumatobacteraceae</taxon>
        <taxon>Ilumatobacter</taxon>
    </lineage>
</organism>
<gene>
    <name evidence="11" type="primary">ndh</name>
    <name evidence="11" type="ORF">YM304_32560</name>
</gene>
<evidence type="ECO:0000256" key="3">
    <source>
        <dbReference type="ARBA" id="ARBA00022630"/>
    </source>
</evidence>
<feature type="domain" description="External alternative NADH-ubiquinone oxidoreductase-like C-terminal" evidence="10">
    <location>
        <begin position="375"/>
        <end position="434"/>
    </location>
</feature>
<evidence type="ECO:0000256" key="2">
    <source>
        <dbReference type="ARBA" id="ARBA00012637"/>
    </source>
</evidence>
<evidence type="ECO:0000259" key="9">
    <source>
        <dbReference type="Pfam" id="PF07992"/>
    </source>
</evidence>
<keyword evidence="6 11" id="KW-0560">Oxidoreductase</keyword>
<evidence type="ECO:0000256" key="7">
    <source>
        <dbReference type="ARBA" id="ARBA00023027"/>
    </source>
</evidence>
<dbReference type="PANTHER" id="PTHR43706">
    <property type="entry name" value="NADH DEHYDROGENASE"/>
    <property type="match status" value="1"/>
</dbReference>
<dbReference type="InterPro" id="IPR036188">
    <property type="entry name" value="FAD/NAD-bd_sf"/>
</dbReference>
<dbReference type="KEGG" id="aym:YM304_32560"/>
<keyword evidence="3" id="KW-0285">Flavoprotein</keyword>